<sequence length="39" mass="4119">MGRGVDGGRGESMPARAGLARPSARPARRRGRLGEAEKQ</sequence>
<accession>A0AAW9CZI1</accession>
<gene>
    <name evidence="2" type="ORF">C7S16_6793</name>
</gene>
<comment type="caution">
    <text evidence="2">The sequence shown here is derived from an EMBL/GenBank/DDBJ whole genome shotgun (WGS) entry which is preliminary data.</text>
</comment>
<protein>
    <submittedName>
        <fullName evidence="2">Uncharacterized protein</fullName>
    </submittedName>
</protein>
<evidence type="ECO:0000256" key="1">
    <source>
        <dbReference type="SAM" id="MobiDB-lite"/>
    </source>
</evidence>
<reference evidence="2" key="1">
    <citation type="submission" date="2018-08" db="EMBL/GenBank/DDBJ databases">
        <title>Identification of Burkholderia cepacia strains that express a Burkholderia pseudomallei-like capsular polysaccharide.</title>
        <authorList>
            <person name="Burtnick M.N."/>
            <person name="Vongsouvath M."/>
            <person name="Newton P."/>
            <person name="Wuthiekanun V."/>
            <person name="Limmathurotsakul D."/>
            <person name="Brett P.J."/>
            <person name="Chantratita N."/>
            <person name="Dance D.A."/>
        </authorList>
    </citation>
    <scope>NUCLEOTIDE SEQUENCE</scope>
    <source>
        <strain evidence="2">SBXCC001</strain>
    </source>
</reference>
<name>A0AAW9CZI1_BURTH</name>
<feature type="region of interest" description="Disordered" evidence="1">
    <location>
        <begin position="1"/>
        <end position="39"/>
    </location>
</feature>
<organism evidence="2 3">
    <name type="scientific">Burkholderia thailandensis</name>
    <dbReference type="NCBI Taxonomy" id="57975"/>
    <lineage>
        <taxon>Bacteria</taxon>
        <taxon>Pseudomonadati</taxon>
        <taxon>Pseudomonadota</taxon>
        <taxon>Betaproteobacteria</taxon>
        <taxon>Burkholderiales</taxon>
        <taxon>Burkholderiaceae</taxon>
        <taxon>Burkholderia</taxon>
        <taxon>pseudomallei group</taxon>
    </lineage>
</organism>
<proteinExistence type="predicted"/>
<dbReference type="Proteomes" id="UP001272137">
    <property type="component" value="Unassembled WGS sequence"/>
</dbReference>
<evidence type="ECO:0000313" key="3">
    <source>
        <dbReference type="Proteomes" id="UP001272137"/>
    </source>
</evidence>
<dbReference type="AlphaFoldDB" id="A0AAW9CZI1"/>
<evidence type="ECO:0000313" key="2">
    <source>
        <dbReference type="EMBL" id="MDW9253106.1"/>
    </source>
</evidence>
<feature type="compositionally biased region" description="Low complexity" evidence="1">
    <location>
        <begin position="14"/>
        <end position="25"/>
    </location>
</feature>
<dbReference type="EMBL" id="QXCT01000001">
    <property type="protein sequence ID" value="MDW9253106.1"/>
    <property type="molecule type" value="Genomic_DNA"/>
</dbReference>